<keyword evidence="3" id="KW-1185">Reference proteome</keyword>
<dbReference type="Gene3D" id="3.40.50.1110">
    <property type="entry name" value="SGNH hydrolase"/>
    <property type="match status" value="1"/>
</dbReference>
<dbReference type="InterPro" id="IPR036514">
    <property type="entry name" value="SGNH_hydro_sf"/>
</dbReference>
<feature type="domain" description="SGNH hydrolase-type esterase" evidence="1">
    <location>
        <begin position="17"/>
        <end position="198"/>
    </location>
</feature>
<dbReference type="CDD" id="cd01834">
    <property type="entry name" value="SGNH_hydrolase_like_2"/>
    <property type="match status" value="1"/>
</dbReference>
<dbReference type="Pfam" id="PF13472">
    <property type="entry name" value="Lipase_GDSL_2"/>
    <property type="match status" value="1"/>
</dbReference>
<dbReference type="AlphaFoldDB" id="A0A916SRA9"/>
<proteinExistence type="predicted"/>
<dbReference type="Proteomes" id="UP000606922">
    <property type="component" value="Unassembled WGS sequence"/>
</dbReference>
<dbReference type="GO" id="GO:0004622">
    <property type="term" value="F:phosphatidylcholine lysophospholipase activity"/>
    <property type="evidence" value="ECO:0007669"/>
    <property type="project" value="TreeGrafter"/>
</dbReference>
<dbReference type="InterPro" id="IPR051532">
    <property type="entry name" value="Ester_Hydrolysis_Enzymes"/>
</dbReference>
<organism evidence="2 3">
    <name type="scientific">Conyzicola nivalis</name>
    <dbReference type="NCBI Taxonomy" id="1477021"/>
    <lineage>
        <taxon>Bacteria</taxon>
        <taxon>Bacillati</taxon>
        <taxon>Actinomycetota</taxon>
        <taxon>Actinomycetes</taxon>
        <taxon>Micrococcales</taxon>
        <taxon>Microbacteriaceae</taxon>
        <taxon>Conyzicola</taxon>
    </lineage>
</organism>
<evidence type="ECO:0000313" key="2">
    <source>
        <dbReference type="EMBL" id="GGB12416.1"/>
    </source>
</evidence>
<accession>A0A916SRA9</accession>
<name>A0A916SRA9_9MICO</name>
<gene>
    <name evidence="2" type="ORF">GCM10010979_28440</name>
</gene>
<reference evidence="2" key="2">
    <citation type="submission" date="2020-09" db="EMBL/GenBank/DDBJ databases">
        <authorList>
            <person name="Sun Q."/>
            <person name="Zhou Y."/>
        </authorList>
    </citation>
    <scope>NUCLEOTIDE SEQUENCE</scope>
    <source>
        <strain evidence="2">CGMCC 1.12813</strain>
    </source>
</reference>
<dbReference type="EMBL" id="BMGB01000002">
    <property type="protein sequence ID" value="GGB12416.1"/>
    <property type="molecule type" value="Genomic_DNA"/>
</dbReference>
<protein>
    <submittedName>
        <fullName evidence="2">Lipase</fullName>
    </submittedName>
</protein>
<reference evidence="2" key="1">
    <citation type="journal article" date="2014" name="Int. J. Syst. Evol. Microbiol.">
        <title>Complete genome sequence of Corynebacterium casei LMG S-19264T (=DSM 44701T), isolated from a smear-ripened cheese.</title>
        <authorList>
            <consortium name="US DOE Joint Genome Institute (JGI-PGF)"/>
            <person name="Walter F."/>
            <person name="Albersmeier A."/>
            <person name="Kalinowski J."/>
            <person name="Ruckert C."/>
        </authorList>
    </citation>
    <scope>NUCLEOTIDE SEQUENCE</scope>
    <source>
        <strain evidence="2">CGMCC 1.12813</strain>
    </source>
</reference>
<dbReference type="SUPFAM" id="SSF52266">
    <property type="entry name" value="SGNH hydrolase"/>
    <property type="match status" value="1"/>
</dbReference>
<dbReference type="PANTHER" id="PTHR30383:SF5">
    <property type="entry name" value="SGNH HYDROLASE-TYPE ESTERASE DOMAIN-CONTAINING PROTEIN"/>
    <property type="match status" value="1"/>
</dbReference>
<dbReference type="RefSeq" id="WP_229733425.1">
    <property type="nucleotide sequence ID" value="NZ_BMGB01000002.1"/>
</dbReference>
<dbReference type="InterPro" id="IPR013830">
    <property type="entry name" value="SGNH_hydro"/>
</dbReference>
<dbReference type="PANTHER" id="PTHR30383">
    <property type="entry name" value="THIOESTERASE 1/PROTEASE 1/LYSOPHOSPHOLIPASE L1"/>
    <property type="match status" value="1"/>
</dbReference>
<evidence type="ECO:0000259" key="1">
    <source>
        <dbReference type="Pfam" id="PF13472"/>
    </source>
</evidence>
<comment type="caution">
    <text evidence="2">The sequence shown here is derived from an EMBL/GenBank/DDBJ whole genome shotgun (WGS) entry which is preliminary data.</text>
</comment>
<sequence>MPVQAEAPDEDTATVLFIGDSVTDCGRRDDADRNLGHGYVRLIDEAFAAGGTPVNIVNRGISGNRVRDLEARWQTDAVDVAPILVSVLIGINDTWRRYSENDPTSVDDFEADYRAILSALPPRDETALVLIEPFLLPVTAEKAKWRADLEPKIAVVHALAAEFGAVLVPADSYLNGLDDEPAEIAADGIHPTEYGHELLAKLWLDTIEAASS</sequence>
<evidence type="ECO:0000313" key="3">
    <source>
        <dbReference type="Proteomes" id="UP000606922"/>
    </source>
</evidence>